<dbReference type="EMBL" id="FCOW01000048">
    <property type="protein sequence ID" value="CVK21813.1"/>
    <property type="molecule type" value="Genomic_DNA"/>
</dbReference>
<gene>
    <name evidence="1" type="ORF">SSPH_04531</name>
</gene>
<reference evidence="1 2" key="1">
    <citation type="submission" date="2016-01" db="EMBL/GenBank/DDBJ databases">
        <authorList>
            <person name="Brown R."/>
        </authorList>
    </citation>
    <scope>NUCLEOTIDE SEQUENCE [LARGE SCALE GENOMIC DNA]</scope>
    <source>
        <strain evidence="1">Sporomusa sphaeroides DSM 2875</strain>
    </source>
</reference>
<sequence length="280" mass="32693">MKNKPLLSLNDMEKEILILKASLDIIDSIVNYNVLDIHHYEYGSVVSFKTSIHQEYFSIYLVDFLSAPASDFGLKRGSYISLLKDVCSSPVFDKDNSIAYLIKPVTEFCNWLETEVTIKQLWFPSIHLNIDLKVTYSDFLYIGGNISKHNFTRLSACATKMQRIFKDNNVHKETMECLLALEDYQNWFHGDGNILGYLSSSIAEFLNNIRWGIHRYLQTEFSRSYTIGKENTYSYEYPSTISNPTIKFYYWDLMNSIRSTPYIPEFEVSRHFRNHPLLAQ</sequence>
<organism evidence="1 2">
    <name type="scientific">Sporomusa sphaeroides DSM 2875</name>
    <dbReference type="NCBI Taxonomy" id="1337886"/>
    <lineage>
        <taxon>Bacteria</taxon>
        <taxon>Bacillati</taxon>
        <taxon>Bacillota</taxon>
        <taxon>Negativicutes</taxon>
        <taxon>Selenomonadales</taxon>
        <taxon>Sporomusaceae</taxon>
        <taxon>Sporomusa</taxon>
    </lineage>
</organism>
<dbReference type="Proteomes" id="UP000245702">
    <property type="component" value="Unassembled WGS sequence"/>
</dbReference>
<comment type="caution">
    <text evidence="1">The sequence shown here is derived from an EMBL/GenBank/DDBJ whole genome shotgun (WGS) entry which is preliminary data.</text>
</comment>
<name>A0ABP2CED8_9FIRM</name>
<dbReference type="RefSeq" id="WP_054261081.1">
    <property type="nucleotide sequence ID" value="NZ_CP146991.1"/>
</dbReference>
<keyword evidence="2" id="KW-1185">Reference proteome</keyword>
<proteinExistence type="predicted"/>
<evidence type="ECO:0000313" key="1">
    <source>
        <dbReference type="EMBL" id="CVK21813.1"/>
    </source>
</evidence>
<accession>A0ABP2CED8</accession>
<protein>
    <submittedName>
        <fullName evidence="1">Uncharacterized protein</fullName>
    </submittedName>
</protein>
<evidence type="ECO:0000313" key="2">
    <source>
        <dbReference type="Proteomes" id="UP000245702"/>
    </source>
</evidence>